<evidence type="ECO:0000256" key="3">
    <source>
        <dbReference type="ARBA" id="ARBA00023125"/>
    </source>
</evidence>
<dbReference type="Gene3D" id="3.40.190.10">
    <property type="entry name" value="Periplasmic binding protein-like II"/>
    <property type="match status" value="2"/>
</dbReference>
<keyword evidence="4" id="KW-0804">Transcription</keyword>
<dbReference type="SUPFAM" id="SSF53850">
    <property type="entry name" value="Periplasmic binding protein-like II"/>
    <property type="match status" value="1"/>
</dbReference>
<dbReference type="InterPro" id="IPR036390">
    <property type="entry name" value="WH_DNA-bd_sf"/>
</dbReference>
<dbReference type="PANTHER" id="PTHR30346:SF28">
    <property type="entry name" value="HTH-TYPE TRANSCRIPTIONAL REGULATOR CYNR"/>
    <property type="match status" value="1"/>
</dbReference>
<keyword evidence="7" id="KW-1185">Reference proteome</keyword>
<gene>
    <name evidence="6" type="ORF">GCM10022223_13620</name>
</gene>
<sequence length="311" mass="33312">MHHLDEPPPDPAQLRRILAALPLLTALVDTGGISAAADELGVPQSTVSRGLARLEHHLGCALIDRDGRGVRLTAAGAEFATTTRRALDLVTEAVTQIRDDEARRANRVSIVFQNSLGRAVVPALVKTLVDRRPGTRVDLRQGGRAYCLAEFDAGADLVLVSPPPDPTENVLTVSLYTEHLVLAVAPNHRYAHRKTIRLAELDGETTLALAPAYGLRAITDTLLREAGVRVATAFEGEDVLTLRGLVAAGLGVAIVPPLGPTPDLIEIPIDDHRATRELTASWRATGPRSPALAALIDVVAWDRTWLPEHPA</sequence>
<accession>A0ABP6Z6G2</accession>
<evidence type="ECO:0000313" key="6">
    <source>
        <dbReference type="EMBL" id="GAA3599442.1"/>
    </source>
</evidence>
<protein>
    <submittedName>
        <fullName evidence="6">LysR family transcriptional regulator</fullName>
    </submittedName>
</protein>
<evidence type="ECO:0000256" key="4">
    <source>
        <dbReference type="ARBA" id="ARBA00023163"/>
    </source>
</evidence>
<dbReference type="SUPFAM" id="SSF46785">
    <property type="entry name" value="Winged helix' DNA-binding domain"/>
    <property type="match status" value="1"/>
</dbReference>
<dbReference type="Pfam" id="PF03466">
    <property type="entry name" value="LysR_substrate"/>
    <property type="match status" value="1"/>
</dbReference>
<comment type="caution">
    <text evidence="6">The sequence shown here is derived from an EMBL/GenBank/DDBJ whole genome shotgun (WGS) entry which is preliminary data.</text>
</comment>
<dbReference type="InterPro" id="IPR000847">
    <property type="entry name" value="LysR_HTH_N"/>
</dbReference>
<dbReference type="PROSITE" id="PS50931">
    <property type="entry name" value="HTH_LYSR"/>
    <property type="match status" value="1"/>
</dbReference>
<dbReference type="PRINTS" id="PR00039">
    <property type="entry name" value="HTHLYSR"/>
</dbReference>
<proteinExistence type="inferred from homology"/>
<dbReference type="Proteomes" id="UP001501074">
    <property type="component" value="Unassembled WGS sequence"/>
</dbReference>
<comment type="similarity">
    <text evidence="1">Belongs to the LysR transcriptional regulatory family.</text>
</comment>
<evidence type="ECO:0000256" key="1">
    <source>
        <dbReference type="ARBA" id="ARBA00009437"/>
    </source>
</evidence>
<dbReference type="Gene3D" id="1.10.10.10">
    <property type="entry name" value="Winged helix-like DNA-binding domain superfamily/Winged helix DNA-binding domain"/>
    <property type="match status" value="1"/>
</dbReference>
<dbReference type="RefSeq" id="WP_231489007.1">
    <property type="nucleotide sequence ID" value="NZ_BAAAZO010000002.1"/>
</dbReference>
<dbReference type="Pfam" id="PF00126">
    <property type="entry name" value="HTH_1"/>
    <property type="match status" value="1"/>
</dbReference>
<evidence type="ECO:0000259" key="5">
    <source>
        <dbReference type="PROSITE" id="PS50931"/>
    </source>
</evidence>
<name>A0ABP6Z6G2_9ACTN</name>
<dbReference type="InterPro" id="IPR036388">
    <property type="entry name" value="WH-like_DNA-bd_sf"/>
</dbReference>
<dbReference type="InterPro" id="IPR005119">
    <property type="entry name" value="LysR_subst-bd"/>
</dbReference>
<keyword evidence="2" id="KW-0805">Transcription regulation</keyword>
<dbReference type="EMBL" id="BAAAZO010000002">
    <property type="protein sequence ID" value="GAA3599442.1"/>
    <property type="molecule type" value="Genomic_DNA"/>
</dbReference>
<reference evidence="7" key="1">
    <citation type="journal article" date="2019" name="Int. J. Syst. Evol. Microbiol.">
        <title>The Global Catalogue of Microorganisms (GCM) 10K type strain sequencing project: providing services to taxonomists for standard genome sequencing and annotation.</title>
        <authorList>
            <consortium name="The Broad Institute Genomics Platform"/>
            <consortium name="The Broad Institute Genome Sequencing Center for Infectious Disease"/>
            <person name="Wu L."/>
            <person name="Ma J."/>
        </authorList>
    </citation>
    <scope>NUCLEOTIDE SEQUENCE [LARGE SCALE GENOMIC DNA]</scope>
    <source>
        <strain evidence="7">JCM 16902</strain>
    </source>
</reference>
<evidence type="ECO:0000256" key="2">
    <source>
        <dbReference type="ARBA" id="ARBA00023015"/>
    </source>
</evidence>
<organism evidence="6 7">
    <name type="scientific">Kineosporia mesophila</name>
    <dbReference type="NCBI Taxonomy" id="566012"/>
    <lineage>
        <taxon>Bacteria</taxon>
        <taxon>Bacillati</taxon>
        <taxon>Actinomycetota</taxon>
        <taxon>Actinomycetes</taxon>
        <taxon>Kineosporiales</taxon>
        <taxon>Kineosporiaceae</taxon>
        <taxon>Kineosporia</taxon>
    </lineage>
</organism>
<feature type="domain" description="HTH lysR-type" evidence="5">
    <location>
        <begin position="26"/>
        <end position="73"/>
    </location>
</feature>
<evidence type="ECO:0000313" key="7">
    <source>
        <dbReference type="Proteomes" id="UP001501074"/>
    </source>
</evidence>
<dbReference type="PANTHER" id="PTHR30346">
    <property type="entry name" value="TRANSCRIPTIONAL DUAL REGULATOR HCAR-RELATED"/>
    <property type="match status" value="1"/>
</dbReference>
<keyword evidence="3" id="KW-0238">DNA-binding</keyword>